<keyword evidence="1" id="KW-1133">Transmembrane helix</keyword>
<proteinExistence type="predicted"/>
<comment type="caution">
    <text evidence="3">The sequence shown here is derived from an EMBL/GenBank/DDBJ whole genome shotgun (WGS) entry which is preliminary data.</text>
</comment>
<feature type="transmembrane region" description="Helical" evidence="1">
    <location>
        <begin position="190"/>
        <end position="210"/>
    </location>
</feature>
<dbReference type="InterPro" id="IPR012171">
    <property type="entry name" value="Fatty_acid_desaturase"/>
</dbReference>
<dbReference type="RefSeq" id="WP_166782480.1">
    <property type="nucleotide sequence ID" value="NZ_JAHWXT010000004.1"/>
</dbReference>
<gene>
    <name evidence="3" type="ORF">KW868_12205</name>
</gene>
<dbReference type="GO" id="GO:0008610">
    <property type="term" value="P:lipid biosynthetic process"/>
    <property type="evidence" value="ECO:0007669"/>
    <property type="project" value="UniProtKB-ARBA"/>
</dbReference>
<evidence type="ECO:0000313" key="3">
    <source>
        <dbReference type="EMBL" id="MCF0265215.1"/>
    </source>
</evidence>
<organism evidence="3 4">
    <name type="scientific">Acinetobacter guillouiae</name>
    <name type="common">Acinetobacter genomosp. 11</name>
    <dbReference type="NCBI Taxonomy" id="106649"/>
    <lineage>
        <taxon>Bacteria</taxon>
        <taxon>Pseudomonadati</taxon>
        <taxon>Pseudomonadota</taxon>
        <taxon>Gammaproteobacteria</taxon>
        <taxon>Moraxellales</taxon>
        <taxon>Moraxellaceae</taxon>
        <taxon>Acinetobacter</taxon>
    </lineage>
</organism>
<evidence type="ECO:0000313" key="4">
    <source>
        <dbReference type="Proteomes" id="UP000887320"/>
    </source>
</evidence>
<protein>
    <submittedName>
        <fullName evidence="3">Fatty acid desaturase</fullName>
        <ecNumber evidence="3">1.14.19.-</ecNumber>
    </submittedName>
</protein>
<feature type="domain" description="Fatty acid desaturase" evidence="2">
    <location>
        <begin position="50"/>
        <end position="267"/>
    </location>
</feature>
<accession>A0A8X8GIW6</accession>
<dbReference type="GO" id="GO:0016717">
    <property type="term" value="F:oxidoreductase activity, acting on paired donors, with oxidation of a pair of donors resulting in the reduction of molecular oxygen to two molecules of water"/>
    <property type="evidence" value="ECO:0007669"/>
    <property type="project" value="TreeGrafter"/>
</dbReference>
<dbReference type="Pfam" id="PF00487">
    <property type="entry name" value="FA_desaturase"/>
    <property type="match status" value="1"/>
</dbReference>
<evidence type="ECO:0000256" key="1">
    <source>
        <dbReference type="SAM" id="Phobius"/>
    </source>
</evidence>
<reference evidence="3" key="1">
    <citation type="submission" date="2021-07" db="EMBL/GenBank/DDBJ databases">
        <authorList>
            <person name="Fernandez M."/>
            <person name="Pereira P."/>
            <person name="Torres Tejerizo G.A."/>
            <person name="Gonzalez P."/>
            <person name="Agostini E."/>
        </authorList>
    </citation>
    <scope>NUCLEOTIDE SEQUENCE</scope>
    <source>
        <strain evidence="3">SFC 500-1A</strain>
    </source>
</reference>
<feature type="transmembrane region" description="Helical" evidence="1">
    <location>
        <begin position="20"/>
        <end position="41"/>
    </location>
</feature>
<dbReference type="EMBL" id="JAHWXT010000004">
    <property type="protein sequence ID" value="MCF0265215.1"/>
    <property type="molecule type" value="Genomic_DNA"/>
</dbReference>
<keyword evidence="1" id="KW-0472">Membrane</keyword>
<feature type="transmembrane region" description="Helical" evidence="1">
    <location>
        <begin position="46"/>
        <end position="67"/>
    </location>
</feature>
<evidence type="ECO:0000259" key="2">
    <source>
        <dbReference type="Pfam" id="PF00487"/>
    </source>
</evidence>
<dbReference type="PANTHER" id="PTHR19353:SF19">
    <property type="entry name" value="DELTA(5) FATTY ACID DESATURASE C-RELATED"/>
    <property type="match status" value="1"/>
</dbReference>
<dbReference type="GO" id="GO:0016020">
    <property type="term" value="C:membrane"/>
    <property type="evidence" value="ECO:0007669"/>
    <property type="project" value="TreeGrafter"/>
</dbReference>
<keyword evidence="1" id="KW-0812">Transmembrane</keyword>
<dbReference type="InterPro" id="IPR005804">
    <property type="entry name" value="FA_desaturase_dom"/>
</dbReference>
<dbReference type="Proteomes" id="UP000887320">
    <property type="component" value="Unassembled WGS sequence"/>
</dbReference>
<dbReference type="AlphaFoldDB" id="A0A8X8GIW6"/>
<feature type="transmembrane region" description="Helical" evidence="1">
    <location>
        <begin position="161"/>
        <end position="184"/>
    </location>
</feature>
<name>A0A8X8GIW6_ACIGI</name>
<sequence>MRTINKSTPSDHALRELTKAPLIALPTLFLFIICLSILAIVDYCVILGMVPLWIGMIINGFTIYFLFSPIHDASHGAFSRIKWINEIPGHIGMIFFGPIAPFNLARFIHMQHHRCTNEKENDPDYFGHKMDIFFPLRWSNFDYFYSKYFFLRASQAMRKRLLPHLVVHFASIIGVLAALIYFGYGLEALMLWILPTRISSFLFVTAFVFLPHEPFQSTAKENEYRATNVRPGAEWLLTPLLTYQNYHLMHHLYPTAPFYRMLKLWKLKHEHHVANDPLIIKTFGLAPIKSDQTKMKNDVSR</sequence>
<keyword evidence="3" id="KW-0560">Oxidoreductase</keyword>
<dbReference type="PANTHER" id="PTHR19353">
    <property type="entry name" value="FATTY ACID DESATURASE 2"/>
    <property type="match status" value="1"/>
</dbReference>
<dbReference type="EC" id="1.14.19.-" evidence="3"/>
<feature type="transmembrane region" description="Helical" evidence="1">
    <location>
        <begin position="87"/>
        <end position="105"/>
    </location>
</feature>